<feature type="transmembrane region" description="Helical" evidence="1">
    <location>
        <begin position="119"/>
        <end position="138"/>
    </location>
</feature>
<dbReference type="RefSeq" id="WP_209459981.1">
    <property type="nucleotide sequence ID" value="NZ_JAGGKC010000019.1"/>
</dbReference>
<keyword evidence="1" id="KW-1133">Transmembrane helix</keyword>
<dbReference type="InterPro" id="IPR021359">
    <property type="entry name" value="DUF2812"/>
</dbReference>
<comment type="caution">
    <text evidence="2">The sequence shown here is derived from an EMBL/GenBank/DDBJ whole genome shotgun (WGS) entry which is preliminary data.</text>
</comment>
<keyword evidence="3" id="KW-1185">Reference proteome</keyword>
<evidence type="ECO:0000313" key="3">
    <source>
        <dbReference type="Proteomes" id="UP001519271"/>
    </source>
</evidence>
<dbReference type="Proteomes" id="UP001519271">
    <property type="component" value="Unassembled WGS sequence"/>
</dbReference>
<organism evidence="2 3">
    <name type="scientific">Youngiibacter multivorans</name>
    <dbReference type="NCBI Taxonomy" id="937251"/>
    <lineage>
        <taxon>Bacteria</taxon>
        <taxon>Bacillati</taxon>
        <taxon>Bacillota</taxon>
        <taxon>Clostridia</taxon>
        <taxon>Eubacteriales</taxon>
        <taxon>Clostridiaceae</taxon>
        <taxon>Youngiibacter</taxon>
    </lineage>
</organism>
<dbReference type="EMBL" id="JAGGKC010000019">
    <property type="protein sequence ID" value="MBP1919791.1"/>
    <property type="molecule type" value="Genomic_DNA"/>
</dbReference>
<evidence type="ECO:0000313" key="2">
    <source>
        <dbReference type="EMBL" id="MBP1919791.1"/>
    </source>
</evidence>
<accession>A0ABS4G5I8</accession>
<feature type="transmembrane region" description="Helical" evidence="1">
    <location>
        <begin position="201"/>
        <end position="220"/>
    </location>
</feature>
<evidence type="ECO:0000256" key="1">
    <source>
        <dbReference type="SAM" id="Phobius"/>
    </source>
</evidence>
<reference evidence="2 3" key="1">
    <citation type="submission" date="2021-03" db="EMBL/GenBank/DDBJ databases">
        <title>Genomic Encyclopedia of Type Strains, Phase IV (KMG-IV): sequencing the most valuable type-strain genomes for metagenomic binning, comparative biology and taxonomic classification.</title>
        <authorList>
            <person name="Goeker M."/>
        </authorList>
    </citation>
    <scope>NUCLEOTIDE SEQUENCE [LARGE SCALE GENOMIC DNA]</scope>
    <source>
        <strain evidence="2 3">DSM 6139</strain>
    </source>
</reference>
<keyword evidence="1" id="KW-0472">Membrane</keyword>
<proteinExistence type="predicted"/>
<gene>
    <name evidence="2" type="ORF">J2Z34_002287</name>
</gene>
<protein>
    <recommendedName>
        <fullName evidence="4">DUF2812 domain-containing protein</fullName>
    </recommendedName>
</protein>
<dbReference type="Pfam" id="PF11193">
    <property type="entry name" value="DUF2812"/>
    <property type="match status" value="1"/>
</dbReference>
<feature type="transmembrane region" description="Helical" evidence="1">
    <location>
        <begin position="144"/>
        <end position="164"/>
    </location>
</feature>
<keyword evidence="1" id="KW-0812">Transmembrane</keyword>
<name>A0ABS4G5I8_9CLOT</name>
<sequence>MGTIKRKLMPSGMYRTGMLETWFRDMSMDGLHVRDFGYYYAAFDKGEPKDFRYSMDIMAKDPGKDELQVFSDCGWEHVGYRRDVHLFRTEGRGGARPLHTDPYDRAISIDRLGRKMNRGLILSFILIVLGIAAIVFLIKTDEDFYLSMLDRGITSRISLALLAISSFRAFEEYRGTNELSRYLRNEILQNVEWRKALSRRIASIAILAAGVAWCVFADIGEIIVSDQRIMPAYAASSDILRLPDIDTRKDLVSEKMPYYHEPGSVLTDRMYNGSEIWMSSDGYEPSLFVYFYDLKIPDHSRMVTRGWESRLSKGNLLISDDVWLDYLATEERWNGCYVFASKDDLVLFASYTGDESVLSVVDSVREYLMRIDSARK</sequence>
<evidence type="ECO:0008006" key="4">
    <source>
        <dbReference type="Google" id="ProtNLM"/>
    </source>
</evidence>